<evidence type="ECO:0000313" key="5">
    <source>
        <dbReference type="Proteomes" id="UP000308181"/>
    </source>
</evidence>
<evidence type="ECO:0000256" key="1">
    <source>
        <dbReference type="ARBA" id="ARBA00023125"/>
    </source>
</evidence>
<dbReference type="PANTHER" id="PTHR30328:SF54">
    <property type="entry name" value="HTH-TYPE TRANSCRIPTIONAL REPRESSOR SCO4008"/>
    <property type="match status" value="1"/>
</dbReference>
<dbReference type="PROSITE" id="PS50977">
    <property type="entry name" value="HTH_TETR_2"/>
    <property type="match status" value="1"/>
</dbReference>
<reference evidence="4 5" key="1">
    <citation type="submission" date="2019-04" db="EMBL/GenBank/DDBJ databases">
        <title>Pedobacter sp. AR-3-17 sp. nov., isolated from Arctic soil.</title>
        <authorList>
            <person name="Dahal R.H."/>
            <person name="Kim D.-U."/>
        </authorList>
    </citation>
    <scope>NUCLEOTIDE SEQUENCE [LARGE SCALE GENOMIC DNA]</scope>
    <source>
        <strain evidence="4 5">AR-3-17</strain>
    </source>
</reference>
<dbReference type="AlphaFoldDB" id="A0A4U1C3Y8"/>
<dbReference type="PANTHER" id="PTHR30328">
    <property type="entry name" value="TRANSCRIPTIONAL REPRESSOR"/>
    <property type="match status" value="1"/>
</dbReference>
<comment type="caution">
    <text evidence="4">The sequence shown here is derived from an EMBL/GenBank/DDBJ whole genome shotgun (WGS) entry which is preliminary data.</text>
</comment>
<dbReference type="InterPro" id="IPR050109">
    <property type="entry name" value="HTH-type_TetR-like_transc_reg"/>
</dbReference>
<name>A0A4U1C3Y8_9SPHI</name>
<dbReference type="InterPro" id="IPR009057">
    <property type="entry name" value="Homeodomain-like_sf"/>
</dbReference>
<protein>
    <submittedName>
        <fullName evidence="4">TetR/AcrR family transcriptional regulator</fullName>
    </submittedName>
</protein>
<keyword evidence="5" id="KW-1185">Reference proteome</keyword>
<dbReference type="RefSeq" id="WP_136825867.1">
    <property type="nucleotide sequence ID" value="NZ_SWBP01000002.1"/>
</dbReference>
<keyword evidence="1 2" id="KW-0238">DNA-binding</keyword>
<sequence length="204" mass="23993">MENVEEYILSEAKKLFMKFGMRSVTMDDIAKHLGMSKKTIYANFKDKNELVNQLFSKILQHDKCNMEQCSYKSENAIEEVFLMMNFFKEMLAGINPIVFYDLEKYHNEAYKAMMNFHQTHVYNSIKTGLERGIKEKVFRENINTDILATARVGQINWVFESDLIRSGKYSIYDVMNELTMHYLFGICTLSGHILINNYQIKKNN</sequence>
<feature type="DNA-binding region" description="H-T-H motif" evidence="2">
    <location>
        <begin position="25"/>
        <end position="44"/>
    </location>
</feature>
<dbReference type="Pfam" id="PF00440">
    <property type="entry name" value="TetR_N"/>
    <property type="match status" value="1"/>
</dbReference>
<dbReference type="InterPro" id="IPR001647">
    <property type="entry name" value="HTH_TetR"/>
</dbReference>
<evidence type="ECO:0000313" key="4">
    <source>
        <dbReference type="EMBL" id="TKB99056.1"/>
    </source>
</evidence>
<evidence type="ECO:0000256" key="2">
    <source>
        <dbReference type="PROSITE-ProRule" id="PRU00335"/>
    </source>
</evidence>
<dbReference type="SUPFAM" id="SSF46689">
    <property type="entry name" value="Homeodomain-like"/>
    <property type="match status" value="1"/>
</dbReference>
<dbReference type="Gene3D" id="1.10.10.60">
    <property type="entry name" value="Homeodomain-like"/>
    <property type="match status" value="1"/>
</dbReference>
<evidence type="ECO:0000259" key="3">
    <source>
        <dbReference type="PROSITE" id="PS50977"/>
    </source>
</evidence>
<dbReference type="OrthoDB" id="881297at2"/>
<dbReference type="EMBL" id="SWBP01000002">
    <property type="protein sequence ID" value="TKB99056.1"/>
    <property type="molecule type" value="Genomic_DNA"/>
</dbReference>
<dbReference type="GO" id="GO:0003677">
    <property type="term" value="F:DNA binding"/>
    <property type="evidence" value="ECO:0007669"/>
    <property type="project" value="UniProtKB-UniRule"/>
</dbReference>
<dbReference type="InterPro" id="IPR036271">
    <property type="entry name" value="Tet_transcr_reg_TetR-rel_C_sf"/>
</dbReference>
<proteinExistence type="predicted"/>
<accession>A0A4U1C3Y8</accession>
<dbReference type="Proteomes" id="UP000308181">
    <property type="component" value="Unassembled WGS sequence"/>
</dbReference>
<dbReference type="SUPFAM" id="SSF48498">
    <property type="entry name" value="Tetracyclin repressor-like, C-terminal domain"/>
    <property type="match status" value="1"/>
</dbReference>
<organism evidence="4 5">
    <name type="scientific">Pedobacter cryophilus</name>
    <dbReference type="NCBI Taxonomy" id="2571271"/>
    <lineage>
        <taxon>Bacteria</taxon>
        <taxon>Pseudomonadati</taxon>
        <taxon>Bacteroidota</taxon>
        <taxon>Sphingobacteriia</taxon>
        <taxon>Sphingobacteriales</taxon>
        <taxon>Sphingobacteriaceae</taxon>
        <taxon>Pedobacter</taxon>
    </lineage>
</organism>
<gene>
    <name evidence="4" type="ORF">FA046_08055</name>
</gene>
<feature type="domain" description="HTH tetR-type" evidence="3">
    <location>
        <begin position="2"/>
        <end position="62"/>
    </location>
</feature>
<dbReference type="Gene3D" id="1.10.357.10">
    <property type="entry name" value="Tetracycline Repressor, domain 2"/>
    <property type="match status" value="1"/>
</dbReference>
<dbReference type="PRINTS" id="PR00455">
    <property type="entry name" value="HTHTETR"/>
</dbReference>